<evidence type="ECO:0000256" key="1">
    <source>
        <dbReference type="ARBA" id="ARBA00004613"/>
    </source>
</evidence>
<evidence type="ECO:0000256" key="2">
    <source>
        <dbReference type="ARBA" id="ARBA00009127"/>
    </source>
</evidence>
<comment type="similarity">
    <text evidence="2">Belongs to the major royal jelly protein family.</text>
</comment>
<dbReference type="Gene3D" id="2.120.10.30">
    <property type="entry name" value="TolB, C-terminal domain"/>
    <property type="match status" value="1"/>
</dbReference>
<evidence type="ECO:0000313" key="5">
    <source>
        <dbReference type="EMBL" id="JAS36763.1"/>
    </source>
</evidence>
<keyword evidence="4" id="KW-0732">Signal</keyword>
<dbReference type="PANTHER" id="PTHR10009">
    <property type="entry name" value="PROTEIN YELLOW-RELATED"/>
    <property type="match status" value="1"/>
</dbReference>
<dbReference type="AlphaFoldDB" id="A0A1B6EFP7"/>
<protein>
    <recommendedName>
        <fullName evidence="6">Protein yellow</fullName>
    </recommendedName>
</protein>
<proteinExistence type="inferred from homology"/>
<feature type="chain" id="PRO_5008582064" description="Protein yellow" evidence="4">
    <location>
        <begin position="20"/>
        <end position="410"/>
    </location>
</feature>
<reference evidence="5" key="1">
    <citation type="submission" date="2015-12" db="EMBL/GenBank/DDBJ databases">
        <title>De novo transcriptome assembly of four potential Pierce s Disease insect vectors from Arizona vineyards.</title>
        <authorList>
            <person name="Tassone E.E."/>
        </authorList>
    </citation>
    <scope>NUCLEOTIDE SEQUENCE</scope>
</reference>
<dbReference type="Pfam" id="PF03022">
    <property type="entry name" value="MRJP"/>
    <property type="match status" value="1"/>
</dbReference>
<dbReference type="PANTHER" id="PTHR10009:SF11">
    <property type="entry name" value="RH54244P"/>
    <property type="match status" value="1"/>
</dbReference>
<keyword evidence="3" id="KW-0964">Secreted</keyword>
<gene>
    <name evidence="5" type="ORF">g.5093</name>
</gene>
<dbReference type="EMBL" id="GEDC01000535">
    <property type="protein sequence ID" value="JAS36763.1"/>
    <property type="molecule type" value="Transcribed_RNA"/>
</dbReference>
<feature type="signal peptide" evidence="4">
    <location>
        <begin position="1"/>
        <end position="19"/>
    </location>
</feature>
<dbReference type="InterPro" id="IPR017996">
    <property type="entry name" value="MRJP/yellow-related"/>
</dbReference>
<evidence type="ECO:0008006" key="6">
    <source>
        <dbReference type="Google" id="ProtNLM"/>
    </source>
</evidence>
<evidence type="ECO:0000256" key="4">
    <source>
        <dbReference type="SAM" id="SignalP"/>
    </source>
</evidence>
<name>A0A1B6EFP7_9HEMI</name>
<dbReference type="PRINTS" id="PR01366">
    <property type="entry name" value="ROYALJELLY"/>
</dbReference>
<dbReference type="InterPro" id="IPR011042">
    <property type="entry name" value="6-blade_b-propeller_TolB-like"/>
</dbReference>
<evidence type="ECO:0000256" key="3">
    <source>
        <dbReference type="ARBA" id="ARBA00022525"/>
    </source>
</evidence>
<comment type="subcellular location">
    <subcellularLocation>
        <location evidence="1">Secreted</location>
    </subcellularLocation>
</comment>
<dbReference type="GO" id="GO:0005576">
    <property type="term" value="C:extracellular region"/>
    <property type="evidence" value="ECO:0007669"/>
    <property type="project" value="UniProtKB-SubCell"/>
</dbReference>
<accession>A0A1B6EFP7</accession>
<sequence length="410" mass="46908">MIKTLWLATCISLIVLSAAKNEKLKEVFSWKLVDFAFPNEEARNKSIESGEFLAKNNLPLGVEVWNEKLFITVPRWKSGIPATLTYVNKNDKNPSPLLNPYPSWEANRIHDDVNTTKIISTFRVRADECDRLWVMDTGLADILGKAEQITAPKILVYDLKTDKLLREFQIKKEHIKENTFLANIIVDTSAESCDKTFAYVPDLGSFALLVYSWEQNDAWRVSHHYFHFDPLSGNYNVGGVNFQWTDGLFGISLSPLDKKSGYRTAYFHPLSSTREFAVSTEIWQNKTKSEGSYYEYKILGSRGPNTQATASFLDEKSGVIFYTQPNKDGVGCWNSYKHQNEYSADTTTLVASDNETMVFPNDLKVDRDSNLWVLTDRLPVHIYVRLIPEEVNFRIFKGYVPDIVKETVCE</sequence>
<organism evidence="5">
    <name type="scientific">Clastoptera arizonana</name>
    <name type="common">Arizona spittle bug</name>
    <dbReference type="NCBI Taxonomy" id="38151"/>
    <lineage>
        <taxon>Eukaryota</taxon>
        <taxon>Metazoa</taxon>
        <taxon>Ecdysozoa</taxon>
        <taxon>Arthropoda</taxon>
        <taxon>Hexapoda</taxon>
        <taxon>Insecta</taxon>
        <taxon>Pterygota</taxon>
        <taxon>Neoptera</taxon>
        <taxon>Paraneoptera</taxon>
        <taxon>Hemiptera</taxon>
        <taxon>Auchenorrhyncha</taxon>
        <taxon>Cercopoidea</taxon>
        <taxon>Clastopteridae</taxon>
        <taxon>Clastoptera</taxon>
    </lineage>
</organism>